<feature type="chain" id="PRO_5037079161" description="Polygalacturonase-like" evidence="11">
    <location>
        <begin position="27"/>
        <end position="362"/>
    </location>
</feature>
<gene>
    <name evidence="12" type="ORF">FEM48_Zijuj05G0010900</name>
</gene>
<evidence type="ECO:0000256" key="11">
    <source>
        <dbReference type="SAM" id="SignalP"/>
    </source>
</evidence>
<evidence type="ECO:0000256" key="4">
    <source>
        <dbReference type="ARBA" id="ARBA00022525"/>
    </source>
</evidence>
<keyword evidence="4" id="KW-0964">Secreted</keyword>
<comment type="caution">
    <text evidence="12">The sequence shown here is derived from an EMBL/GenBank/DDBJ whole genome shotgun (WGS) entry which is preliminary data.</text>
</comment>
<evidence type="ECO:0000256" key="6">
    <source>
        <dbReference type="ARBA" id="ARBA00023295"/>
    </source>
</evidence>
<evidence type="ECO:0000256" key="9">
    <source>
        <dbReference type="RuleBase" id="RU361169"/>
    </source>
</evidence>
<evidence type="ECO:0000256" key="1">
    <source>
        <dbReference type="ARBA" id="ARBA00004191"/>
    </source>
</evidence>
<evidence type="ECO:0000256" key="3">
    <source>
        <dbReference type="ARBA" id="ARBA00022512"/>
    </source>
</evidence>
<dbReference type="Pfam" id="PF00295">
    <property type="entry name" value="Glyco_hydro_28"/>
    <property type="match status" value="2"/>
</dbReference>
<dbReference type="InterPro" id="IPR011050">
    <property type="entry name" value="Pectin_lyase_fold/virulence"/>
</dbReference>
<dbReference type="PROSITE" id="PS00502">
    <property type="entry name" value="POLYGALACTURONASE"/>
    <property type="match status" value="1"/>
</dbReference>
<dbReference type="GO" id="GO:0071555">
    <property type="term" value="P:cell wall organization"/>
    <property type="evidence" value="ECO:0007669"/>
    <property type="project" value="UniProtKB-KW"/>
</dbReference>
<dbReference type="PANTHER" id="PTHR31375">
    <property type="match status" value="1"/>
</dbReference>
<dbReference type="GO" id="GO:0004650">
    <property type="term" value="F:polygalacturonase activity"/>
    <property type="evidence" value="ECO:0007669"/>
    <property type="project" value="InterPro"/>
</dbReference>
<dbReference type="EMBL" id="JAEACU010000005">
    <property type="protein sequence ID" value="KAH7527856.1"/>
    <property type="molecule type" value="Genomic_DNA"/>
</dbReference>
<keyword evidence="3" id="KW-0134">Cell wall</keyword>
<name>A0A978VBW7_ZIZJJ</name>
<keyword evidence="11" id="KW-0732">Signal</keyword>
<comment type="subcellular location">
    <subcellularLocation>
        <location evidence="1">Secreted</location>
        <location evidence="1">Cell wall</location>
    </subcellularLocation>
</comment>
<reference evidence="12" key="1">
    <citation type="journal article" date="2021" name="Front. Plant Sci.">
        <title>Chromosome-Scale Genome Assembly for Chinese Sour Jujube and Insights Into Its Genome Evolution and Domestication Signature.</title>
        <authorList>
            <person name="Shen L.-Y."/>
            <person name="Luo H."/>
            <person name="Wang X.-L."/>
            <person name="Wang X.-M."/>
            <person name="Qiu X.-J."/>
            <person name="Liu H."/>
            <person name="Zhou S.-S."/>
            <person name="Jia K.-H."/>
            <person name="Nie S."/>
            <person name="Bao Y.-T."/>
            <person name="Zhang R.-G."/>
            <person name="Yun Q.-Z."/>
            <person name="Chai Y.-H."/>
            <person name="Lu J.-Y."/>
            <person name="Li Y."/>
            <person name="Zhao S.-W."/>
            <person name="Mao J.-F."/>
            <person name="Jia S.-G."/>
            <person name="Mao Y.-M."/>
        </authorList>
    </citation>
    <scope>NUCLEOTIDE SEQUENCE</scope>
    <source>
        <strain evidence="12">AT0</strain>
        <tissue evidence="12">Leaf</tissue>
    </source>
</reference>
<feature type="active site" evidence="8">
    <location>
        <position position="198"/>
    </location>
</feature>
<feature type="compositionally biased region" description="Basic and acidic residues" evidence="10">
    <location>
        <begin position="352"/>
        <end position="362"/>
    </location>
</feature>
<evidence type="ECO:0000256" key="2">
    <source>
        <dbReference type="ARBA" id="ARBA00008834"/>
    </source>
</evidence>
<feature type="region of interest" description="Disordered" evidence="10">
    <location>
        <begin position="343"/>
        <end position="362"/>
    </location>
</feature>
<feature type="signal peptide" evidence="11">
    <location>
        <begin position="1"/>
        <end position="26"/>
    </location>
</feature>
<evidence type="ECO:0000313" key="12">
    <source>
        <dbReference type="EMBL" id="KAH7527856.1"/>
    </source>
</evidence>
<organism evidence="12 13">
    <name type="scientific">Ziziphus jujuba var. spinosa</name>
    <dbReference type="NCBI Taxonomy" id="714518"/>
    <lineage>
        <taxon>Eukaryota</taxon>
        <taxon>Viridiplantae</taxon>
        <taxon>Streptophyta</taxon>
        <taxon>Embryophyta</taxon>
        <taxon>Tracheophyta</taxon>
        <taxon>Spermatophyta</taxon>
        <taxon>Magnoliopsida</taxon>
        <taxon>eudicotyledons</taxon>
        <taxon>Gunneridae</taxon>
        <taxon>Pentapetalae</taxon>
        <taxon>rosids</taxon>
        <taxon>fabids</taxon>
        <taxon>Rosales</taxon>
        <taxon>Rhamnaceae</taxon>
        <taxon>Paliureae</taxon>
        <taxon>Ziziphus</taxon>
    </lineage>
</organism>
<dbReference type="InterPro" id="IPR012334">
    <property type="entry name" value="Pectin_lyas_fold"/>
</dbReference>
<comment type="similarity">
    <text evidence="2 9">Belongs to the glycosyl hydrolase 28 family.</text>
</comment>
<sequence>MSRKVHLLLPLLVVILLASSFSLCFSHRVHPHAVLKVSSQASSRSDDSSRIINVDDFGAKGDGKTDDSKAFKDAWKKACSTKEPVVLLVPNSKYLLKPIKFSGPCKSNRRRNHLALRIEGTIVASDDPSDYKDKTHWLEFEEIGHLAVEGGGTFDGNGKIWWQNSCKVNKSLVRDDCISIVSGSKNIQATDIICGPGHGISIGSLGARNSEGHVSNVFVNRATLTGTTNGLRIKTWQGGSGYAKNIWFQNIAMDRVKNPIIIDQDYCDQKTPCHEQKSAVQISNVIYSNINGTSSSEVALRLDCSESFPCQRIVMQDVNFKPDGNDIDNVEASCKNVQLRTRGKVSPSCSSGEDKELTHSFN</sequence>
<dbReference type="FunFam" id="2.160.20.10:FF:000111">
    <property type="entry name" value="Pectin lyase-like superfamily protein"/>
    <property type="match status" value="1"/>
</dbReference>
<dbReference type="GO" id="GO:0005975">
    <property type="term" value="P:carbohydrate metabolic process"/>
    <property type="evidence" value="ECO:0007669"/>
    <property type="project" value="InterPro"/>
</dbReference>
<keyword evidence="5 9" id="KW-0378">Hydrolase</keyword>
<keyword evidence="6 9" id="KW-0326">Glycosidase</keyword>
<dbReference type="Proteomes" id="UP000813462">
    <property type="component" value="Unassembled WGS sequence"/>
</dbReference>
<evidence type="ECO:0000256" key="7">
    <source>
        <dbReference type="ARBA" id="ARBA00023316"/>
    </source>
</evidence>
<dbReference type="SUPFAM" id="SSF51126">
    <property type="entry name" value="Pectin lyase-like"/>
    <property type="match status" value="1"/>
</dbReference>
<evidence type="ECO:0000256" key="5">
    <source>
        <dbReference type="ARBA" id="ARBA00022801"/>
    </source>
</evidence>
<proteinExistence type="inferred from homology"/>
<dbReference type="AlphaFoldDB" id="A0A978VBW7"/>
<evidence type="ECO:0000256" key="8">
    <source>
        <dbReference type="PROSITE-ProRule" id="PRU10052"/>
    </source>
</evidence>
<evidence type="ECO:0000256" key="10">
    <source>
        <dbReference type="SAM" id="MobiDB-lite"/>
    </source>
</evidence>
<dbReference type="Gene3D" id="2.160.20.10">
    <property type="entry name" value="Single-stranded right-handed beta-helix, Pectin lyase-like"/>
    <property type="match status" value="2"/>
</dbReference>
<dbReference type="InterPro" id="IPR000743">
    <property type="entry name" value="Glyco_hydro_28"/>
</dbReference>
<accession>A0A978VBW7</accession>
<keyword evidence="7" id="KW-0961">Cell wall biogenesis/degradation</keyword>
<evidence type="ECO:0008006" key="14">
    <source>
        <dbReference type="Google" id="ProtNLM"/>
    </source>
</evidence>
<protein>
    <recommendedName>
        <fullName evidence="14">Polygalacturonase-like</fullName>
    </recommendedName>
</protein>
<evidence type="ECO:0000313" key="13">
    <source>
        <dbReference type="Proteomes" id="UP000813462"/>
    </source>
</evidence>